<dbReference type="AlphaFoldDB" id="A0AAV2E733"/>
<evidence type="ECO:0000313" key="3">
    <source>
        <dbReference type="Proteomes" id="UP001497516"/>
    </source>
</evidence>
<evidence type="ECO:0008006" key="4">
    <source>
        <dbReference type="Google" id="ProtNLM"/>
    </source>
</evidence>
<organism evidence="2 3">
    <name type="scientific">Linum trigynum</name>
    <dbReference type="NCBI Taxonomy" id="586398"/>
    <lineage>
        <taxon>Eukaryota</taxon>
        <taxon>Viridiplantae</taxon>
        <taxon>Streptophyta</taxon>
        <taxon>Embryophyta</taxon>
        <taxon>Tracheophyta</taxon>
        <taxon>Spermatophyta</taxon>
        <taxon>Magnoliopsida</taxon>
        <taxon>eudicotyledons</taxon>
        <taxon>Gunneridae</taxon>
        <taxon>Pentapetalae</taxon>
        <taxon>rosids</taxon>
        <taxon>fabids</taxon>
        <taxon>Malpighiales</taxon>
        <taxon>Linaceae</taxon>
        <taxon>Linum</taxon>
    </lineage>
</organism>
<gene>
    <name evidence="2" type="ORF">LTRI10_LOCUS23041</name>
</gene>
<evidence type="ECO:0000256" key="1">
    <source>
        <dbReference type="SAM" id="Phobius"/>
    </source>
</evidence>
<protein>
    <recommendedName>
        <fullName evidence="4">Secreted protein</fullName>
    </recommendedName>
</protein>
<accession>A0AAV2E733</accession>
<sequence length="109" mass="11870">MLNFIYFIVTSSSFAVVAVDIVLSLMLKLTLTLQPPTHLAPRSPLRPLVSPPPKVEFHSSPRQRLAPLATDSLDSAAIGEVEWQSNAAVAATAACGDDWDWGFRRRGLP</sequence>
<keyword evidence="1" id="KW-1133">Transmembrane helix</keyword>
<keyword evidence="1" id="KW-0472">Membrane</keyword>
<name>A0AAV2E733_9ROSI</name>
<evidence type="ECO:0000313" key="2">
    <source>
        <dbReference type="EMBL" id="CAL1381675.1"/>
    </source>
</evidence>
<keyword evidence="3" id="KW-1185">Reference proteome</keyword>
<dbReference type="EMBL" id="OZ034817">
    <property type="protein sequence ID" value="CAL1381675.1"/>
    <property type="molecule type" value="Genomic_DNA"/>
</dbReference>
<dbReference type="Proteomes" id="UP001497516">
    <property type="component" value="Chromosome 4"/>
</dbReference>
<reference evidence="2 3" key="1">
    <citation type="submission" date="2024-04" db="EMBL/GenBank/DDBJ databases">
        <authorList>
            <person name="Fracassetti M."/>
        </authorList>
    </citation>
    <scope>NUCLEOTIDE SEQUENCE [LARGE SCALE GENOMIC DNA]</scope>
</reference>
<feature type="transmembrane region" description="Helical" evidence="1">
    <location>
        <begin position="6"/>
        <end position="27"/>
    </location>
</feature>
<keyword evidence="1" id="KW-0812">Transmembrane</keyword>
<proteinExistence type="predicted"/>